<feature type="chain" id="PRO_5021721032" evidence="1">
    <location>
        <begin position="22"/>
        <end position="228"/>
    </location>
</feature>
<dbReference type="RefSeq" id="WP_145673697.1">
    <property type="nucleotide sequence ID" value="NZ_VIWO01000010.1"/>
</dbReference>
<protein>
    <submittedName>
        <fullName evidence="2">Uncharacterized protein</fullName>
    </submittedName>
</protein>
<accession>A0A561PA54</accession>
<feature type="signal peptide" evidence="1">
    <location>
        <begin position="1"/>
        <end position="21"/>
    </location>
</feature>
<dbReference type="Proteomes" id="UP000320811">
    <property type="component" value="Unassembled WGS sequence"/>
</dbReference>
<dbReference type="EMBL" id="VIWO01000010">
    <property type="protein sequence ID" value="TWF34950.1"/>
    <property type="molecule type" value="Genomic_DNA"/>
</dbReference>
<comment type="caution">
    <text evidence="2">The sequence shown here is derived from an EMBL/GenBank/DDBJ whole genome shotgun (WGS) entry which is preliminary data.</text>
</comment>
<keyword evidence="3" id="KW-1185">Reference proteome</keyword>
<evidence type="ECO:0000313" key="3">
    <source>
        <dbReference type="Proteomes" id="UP000320811"/>
    </source>
</evidence>
<evidence type="ECO:0000313" key="2">
    <source>
        <dbReference type="EMBL" id="TWF34950.1"/>
    </source>
</evidence>
<dbReference type="AlphaFoldDB" id="A0A561PA54"/>
<organism evidence="2 3">
    <name type="scientific">Chitinophaga polysaccharea</name>
    <dbReference type="NCBI Taxonomy" id="1293035"/>
    <lineage>
        <taxon>Bacteria</taxon>
        <taxon>Pseudomonadati</taxon>
        <taxon>Bacteroidota</taxon>
        <taxon>Chitinophagia</taxon>
        <taxon>Chitinophagales</taxon>
        <taxon>Chitinophagaceae</taxon>
        <taxon>Chitinophaga</taxon>
    </lineage>
</organism>
<proteinExistence type="predicted"/>
<keyword evidence="1" id="KW-0732">Signal</keyword>
<name>A0A561PA54_9BACT</name>
<dbReference type="OrthoDB" id="650813at2"/>
<reference evidence="2 3" key="1">
    <citation type="submission" date="2019-06" db="EMBL/GenBank/DDBJ databases">
        <title>Sorghum-associated microbial communities from plants grown in Nebraska, USA.</title>
        <authorList>
            <person name="Schachtman D."/>
        </authorList>
    </citation>
    <scope>NUCLEOTIDE SEQUENCE [LARGE SCALE GENOMIC DNA]</scope>
    <source>
        <strain evidence="2 3">1209</strain>
    </source>
</reference>
<sequence length="228" mass="25657">MRYIIGLSVLLLLIMESPVQAQKAFPVIPGYYNASRMEVAEELCVFDNNRFVYAMSYGALDQFVKGVWIQQHDTIYLSTDPVKSKYVVTSSTDKKVPAGKLLLVFKFNYRHAPYINFSFSPHPAPTDPPAMTQTAEGFETLVNSPASRHLYLVHTMYDTGYSEYILPDKVNKLYIAPGDGLGKPVFQNIPFLVGDSCLINIRDENRRFSYQGPVAEKDKVLASPGNEQ</sequence>
<evidence type="ECO:0000256" key="1">
    <source>
        <dbReference type="SAM" id="SignalP"/>
    </source>
</evidence>
<gene>
    <name evidence="2" type="ORF">FHW36_110150</name>
</gene>